<reference evidence="1 2" key="1">
    <citation type="submission" date="2019-11" db="EMBL/GenBank/DDBJ databases">
        <authorList>
            <person name="Dong K."/>
        </authorList>
    </citation>
    <scope>NUCLEOTIDE SEQUENCE [LARGE SCALE GENOMIC DNA]</scope>
    <source>
        <strain evidence="1 2">JCM 17370</strain>
    </source>
</reference>
<sequence>MNNDDDRAGKRDDFRGKILEAIGLDPSARTALVGPAEMAEARRWLDLPHVSEDLACKQIRAVMARKGGEPPHSLGYFTAEMQRMSAELDAARTPLAPASPRPEKARPSGVVAMAPRPALVDLDALAALWAPKVTTGSYVPASAISAALARHMLNRGLVSQTELRRVGVAI</sequence>
<accession>A0A844H9H9</accession>
<dbReference type="Proteomes" id="UP000442533">
    <property type="component" value="Unassembled WGS sequence"/>
</dbReference>
<comment type="caution">
    <text evidence="1">The sequence shown here is derived from an EMBL/GenBank/DDBJ whole genome shotgun (WGS) entry which is preliminary data.</text>
</comment>
<proteinExistence type="predicted"/>
<protein>
    <submittedName>
        <fullName evidence="1">Uncharacterized protein</fullName>
    </submittedName>
</protein>
<gene>
    <name evidence="1" type="ORF">GL279_18765</name>
</gene>
<keyword evidence="2" id="KW-1185">Reference proteome</keyword>
<dbReference type="RefSeq" id="WP_155066128.1">
    <property type="nucleotide sequence ID" value="NZ_WMIF01000053.1"/>
</dbReference>
<dbReference type="AlphaFoldDB" id="A0A844H9H9"/>
<evidence type="ECO:0000313" key="2">
    <source>
        <dbReference type="Proteomes" id="UP000442533"/>
    </source>
</evidence>
<evidence type="ECO:0000313" key="1">
    <source>
        <dbReference type="EMBL" id="MTH36624.1"/>
    </source>
</evidence>
<dbReference type="OrthoDB" id="8076130at2"/>
<name>A0A844H9H9_9RHOB</name>
<organism evidence="1 2">
    <name type="scientific">Paracoccus limosus</name>
    <dbReference type="NCBI Taxonomy" id="913252"/>
    <lineage>
        <taxon>Bacteria</taxon>
        <taxon>Pseudomonadati</taxon>
        <taxon>Pseudomonadota</taxon>
        <taxon>Alphaproteobacteria</taxon>
        <taxon>Rhodobacterales</taxon>
        <taxon>Paracoccaceae</taxon>
        <taxon>Paracoccus</taxon>
    </lineage>
</organism>
<dbReference type="EMBL" id="WMIF01000053">
    <property type="protein sequence ID" value="MTH36624.1"/>
    <property type="molecule type" value="Genomic_DNA"/>
</dbReference>